<keyword evidence="2 8" id="KW-0808">Transferase</keyword>
<evidence type="ECO:0000313" key="12">
    <source>
        <dbReference type="Proteomes" id="UP000516514"/>
    </source>
</evidence>
<dbReference type="PANTHER" id="PTHR46173:SF1">
    <property type="entry name" value="CCA TRNA NUCLEOTIDYLTRANSFERASE 1, MITOCHONDRIAL"/>
    <property type="match status" value="1"/>
</dbReference>
<dbReference type="CDD" id="cd05398">
    <property type="entry name" value="NT_ClassII-CCAase"/>
    <property type="match status" value="1"/>
</dbReference>
<name>A0A7L7YLI0_9RICK</name>
<keyword evidence="8" id="KW-0694">RNA-binding</keyword>
<evidence type="ECO:0000256" key="4">
    <source>
        <dbReference type="ARBA" id="ARBA00022695"/>
    </source>
</evidence>
<evidence type="ECO:0000256" key="5">
    <source>
        <dbReference type="ARBA" id="ARBA00022723"/>
    </source>
</evidence>
<dbReference type="SUPFAM" id="SSF81301">
    <property type="entry name" value="Nucleotidyltransferase"/>
    <property type="match status" value="1"/>
</dbReference>
<dbReference type="Proteomes" id="UP000516514">
    <property type="component" value="Chromosome"/>
</dbReference>
<proteinExistence type="inferred from homology"/>
<organism evidence="11 12">
    <name type="scientific">Candidatus Wolbachia massiliensis</name>
    <dbReference type="NCBI Taxonomy" id="1845000"/>
    <lineage>
        <taxon>Bacteria</taxon>
        <taxon>Pseudomonadati</taxon>
        <taxon>Pseudomonadota</taxon>
        <taxon>Alphaproteobacteria</taxon>
        <taxon>Rickettsiales</taxon>
        <taxon>Anaplasmataceae</taxon>
        <taxon>Wolbachieae</taxon>
        <taxon>Wolbachia</taxon>
    </lineage>
</organism>
<dbReference type="RefSeq" id="WP_191110913.1">
    <property type="nucleotide sequence ID" value="NZ_CP061738.1"/>
</dbReference>
<dbReference type="Pfam" id="PF12627">
    <property type="entry name" value="PolyA_pol_RNAbd"/>
    <property type="match status" value="1"/>
</dbReference>
<evidence type="ECO:0000256" key="2">
    <source>
        <dbReference type="ARBA" id="ARBA00022679"/>
    </source>
</evidence>
<reference evidence="11 12" key="1">
    <citation type="submission" date="2020-09" db="EMBL/GenBank/DDBJ databases">
        <title>An Earliest Endosymbiont, Wolbachia massiliensis sp. nov., Strain PL13 From the Bed Bug (Cimex hemipterius), Type strain of a New supergroup T.</title>
        <authorList>
            <person name="Laidoudi Y."/>
            <person name="Levasseur A."/>
            <person name="Medkour H."/>
            <person name="Maaloum M."/>
            <person name="BenKhedher M."/>
            <person name="Sambou M."/>
            <person name="Bassene H."/>
            <person name="Davoust B."/>
            <person name="Fenollar F."/>
            <person name="Raoult D."/>
            <person name="Mediannikov O."/>
        </authorList>
    </citation>
    <scope>NUCLEOTIDE SEQUENCE [LARGE SCALE GENOMIC DNA]</scope>
    <source>
        <strain evidence="11 12">PL13</strain>
    </source>
</reference>
<evidence type="ECO:0000259" key="9">
    <source>
        <dbReference type="Pfam" id="PF01743"/>
    </source>
</evidence>
<dbReference type="InterPro" id="IPR043519">
    <property type="entry name" value="NT_sf"/>
</dbReference>
<dbReference type="PANTHER" id="PTHR46173">
    <property type="entry name" value="CCA TRNA NUCLEOTIDYLTRANSFERASE 1, MITOCHONDRIAL"/>
    <property type="match status" value="1"/>
</dbReference>
<feature type="domain" description="tRNA nucleotidyltransferase/poly(A) polymerase RNA and SrmB- binding" evidence="10">
    <location>
        <begin position="174"/>
        <end position="228"/>
    </location>
</feature>
<keyword evidence="3" id="KW-0819">tRNA processing</keyword>
<evidence type="ECO:0000256" key="7">
    <source>
        <dbReference type="ARBA" id="ARBA00022842"/>
    </source>
</evidence>
<dbReference type="GO" id="GO:0000166">
    <property type="term" value="F:nucleotide binding"/>
    <property type="evidence" value="ECO:0007669"/>
    <property type="project" value="UniProtKB-KW"/>
</dbReference>
<dbReference type="GO" id="GO:0000049">
    <property type="term" value="F:tRNA binding"/>
    <property type="evidence" value="ECO:0007669"/>
    <property type="project" value="TreeGrafter"/>
</dbReference>
<dbReference type="AlphaFoldDB" id="A0A7L7YLI0"/>
<dbReference type="Gene3D" id="1.10.3090.10">
    <property type="entry name" value="cca-adding enzyme, domain 2"/>
    <property type="match status" value="1"/>
</dbReference>
<comment type="cofactor">
    <cofactor evidence="1">
        <name>Mg(2+)</name>
        <dbReference type="ChEBI" id="CHEBI:18420"/>
    </cofactor>
</comment>
<sequence>MQVDYETSLIIDAIEEFGGEARLVGGCVRDFILQRDIHDIDLATDLLPGQVIEALKLCNIKAIPTGLKHGTITAVLNQRSFEITTLRHDVKCDGRHAKVEFTNNWQADASRRDFTFNALYADKHGSVYDYFSGIEDLKVRRLNFIGNAEDRIKEDYLRILRAFRFHAKICVGNLSDEILNVCKKHSHMIQNLSGERIRDEIFKLLECDDPAPTLKSMQKSGVLQKIIPKEVKCEILSSTLLFGADALVKLALLLRTTENDKLSLGEYVNKFLRLSNKQKKKLLFLLSNNIGTELSEKEQKKYISLFGRELYCDLVRICGVESGANVDEYISFAEVFDIPKFPLSGDDLINIGYQPGKSLGKSLELLRQHWEDNSYSLTKEELVLCAKSLL</sequence>
<comment type="similarity">
    <text evidence="8">Belongs to the tRNA nucleotidyltransferase/poly(A) polymerase family.</text>
</comment>
<dbReference type="InterPro" id="IPR002646">
    <property type="entry name" value="PolA_pol_head_dom"/>
</dbReference>
<keyword evidence="5" id="KW-0479">Metal-binding</keyword>
<keyword evidence="6" id="KW-0547">Nucleotide-binding</keyword>
<evidence type="ECO:0000256" key="1">
    <source>
        <dbReference type="ARBA" id="ARBA00001946"/>
    </source>
</evidence>
<dbReference type="GO" id="GO:0046872">
    <property type="term" value="F:metal ion binding"/>
    <property type="evidence" value="ECO:0007669"/>
    <property type="project" value="UniProtKB-KW"/>
</dbReference>
<dbReference type="GO" id="GO:0016779">
    <property type="term" value="F:nucleotidyltransferase activity"/>
    <property type="evidence" value="ECO:0007669"/>
    <property type="project" value="UniProtKB-KW"/>
</dbReference>
<keyword evidence="4" id="KW-0548">Nucleotidyltransferase</keyword>
<dbReference type="InterPro" id="IPR050264">
    <property type="entry name" value="Bact_CCA-adding_enz_type3_sf"/>
</dbReference>
<evidence type="ECO:0000256" key="8">
    <source>
        <dbReference type="RuleBase" id="RU003953"/>
    </source>
</evidence>
<evidence type="ECO:0000313" key="11">
    <source>
        <dbReference type="EMBL" id="QOD38093.1"/>
    </source>
</evidence>
<evidence type="ECO:0000259" key="10">
    <source>
        <dbReference type="Pfam" id="PF12627"/>
    </source>
</evidence>
<dbReference type="EMBL" id="CP061738">
    <property type="protein sequence ID" value="QOD38093.1"/>
    <property type="molecule type" value="Genomic_DNA"/>
</dbReference>
<evidence type="ECO:0000256" key="6">
    <source>
        <dbReference type="ARBA" id="ARBA00022741"/>
    </source>
</evidence>
<keyword evidence="7" id="KW-0460">Magnesium</keyword>
<feature type="domain" description="Poly A polymerase head" evidence="9">
    <location>
        <begin position="21"/>
        <end position="142"/>
    </location>
</feature>
<dbReference type="GO" id="GO:0008033">
    <property type="term" value="P:tRNA processing"/>
    <property type="evidence" value="ECO:0007669"/>
    <property type="project" value="UniProtKB-KW"/>
</dbReference>
<dbReference type="Pfam" id="PF01743">
    <property type="entry name" value="PolyA_pol"/>
    <property type="match status" value="1"/>
</dbReference>
<dbReference type="Gene3D" id="3.30.460.10">
    <property type="entry name" value="Beta Polymerase, domain 2"/>
    <property type="match status" value="1"/>
</dbReference>
<accession>A0A7L7YLI0</accession>
<dbReference type="KEGG" id="wms:ID128_04715"/>
<keyword evidence="12" id="KW-1185">Reference proteome</keyword>
<dbReference type="SUPFAM" id="SSF81891">
    <property type="entry name" value="Poly A polymerase C-terminal region-like"/>
    <property type="match status" value="1"/>
</dbReference>
<dbReference type="InterPro" id="IPR032828">
    <property type="entry name" value="PolyA_RNA-bd"/>
</dbReference>
<evidence type="ECO:0000256" key="3">
    <source>
        <dbReference type="ARBA" id="ARBA00022694"/>
    </source>
</evidence>
<gene>
    <name evidence="11" type="ORF">ID128_04715</name>
</gene>
<protein>
    <submittedName>
        <fullName evidence="11">CCA tRNA nucleotidyltransferase</fullName>
    </submittedName>
</protein>